<feature type="region of interest" description="Disordered" evidence="1">
    <location>
        <begin position="1494"/>
        <end position="1551"/>
    </location>
</feature>
<feature type="region of interest" description="Disordered" evidence="1">
    <location>
        <begin position="410"/>
        <end position="470"/>
    </location>
</feature>
<dbReference type="Pfam" id="PF07727">
    <property type="entry name" value="RVT_2"/>
    <property type="match status" value="1"/>
</dbReference>
<feature type="transmembrane region" description="Helical" evidence="2">
    <location>
        <begin position="2314"/>
        <end position="2333"/>
    </location>
</feature>
<dbReference type="Gene3D" id="3.30.420.10">
    <property type="entry name" value="Ribonuclease H-like superfamily/Ribonuclease H"/>
    <property type="match status" value="1"/>
</dbReference>
<dbReference type="SUPFAM" id="SSF53098">
    <property type="entry name" value="Ribonuclease H-like"/>
    <property type="match status" value="1"/>
</dbReference>
<keyword evidence="2" id="KW-0812">Transmembrane</keyword>
<feature type="region of interest" description="Disordered" evidence="1">
    <location>
        <begin position="1589"/>
        <end position="1679"/>
    </location>
</feature>
<dbReference type="InterPro" id="IPR001584">
    <property type="entry name" value="Integrase_cat-core"/>
</dbReference>
<evidence type="ECO:0000256" key="1">
    <source>
        <dbReference type="SAM" id="MobiDB-lite"/>
    </source>
</evidence>
<proteinExistence type="predicted"/>
<dbReference type="Proteomes" id="UP000626109">
    <property type="component" value="Unassembled WGS sequence"/>
</dbReference>
<evidence type="ECO:0000313" key="4">
    <source>
        <dbReference type="EMBL" id="CAE8673919.1"/>
    </source>
</evidence>
<feature type="compositionally biased region" description="Polar residues" evidence="1">
    <location>
        <begin position="280"/>
        <end position="293"/>
    </location>
</feature>
<dbReference type="EMBL" id="CAJNNW010024728">
    <property type="protein sequence ID" value="CAE8673919.1"/>
    <property type="molecule type" value="Genomic_DNA"/>
</dbReference>
<dbReference type="PROSITE" id="PS50994">
    <property type="entry name" value="INTEGRASE"/>
    <property type="match status" value="1"/>
</dbReference>
<dbReference type="GO" id="GO:0003676">
    <property type="term" value="F:nucleic acid binding"/>
    <property type="evidence" value="ECO:0007669"/>
    <property type="project" value="InterPro"/>
</dbReference>
<accession>A0A813JD44</accession>
<feature type="region of interest" description="Disordered" evidence="1">
    <location>
        <begin position="514"/>
        <end position="541"/>
    </location>
</feature>
<dbReference type="InterPro" id="IPR012337">
    <property type="entry name" value="RNaseH-like_sf"/>
</dbReference>
<keyword evidence="2" id="KW-0472">Membrane</keyword>
<keyword evidence="2" id="KW-1133">Transmembrane helix</keyword>
<feature type="region of interest" description="Disordered" evidence="1">
    <location>
        <begin position="276"/>
        <end position="305"/>
    </location>
</feature>
<feature type="compositionally biased region" description="Low complexity" evidence="1">
    <location>
        <begin position="93"/>
        <end position="113"/>
    </location>
</feature>
<evidence type="ECO:0000313" key="5">
    <source>
        <dbReference type="Proteomes" id="UP000626109"/>
    </source>
</evidence>
<gene>
    <name evidence="4" type="ORF">PGLA2088_LOCUS18731</name>
</gene>
<feature type="domain" description="Integrase catalytic" evidence="3">
    <location>
        <begin position="1168"/>
        <end position="1340"/>
    </location>
</feature>
<protein>
    <recommendedName>
        <fullName evidence="3">Integrase catalytic domain-containing protein</fullName>
    </recommendedName>
</protein>
<dbReference type="SUPFAM" id="SSF50630">
    <property type="entry name" value="Acid proteases"/>
    <property type="match status" value="1"/>
</dbReference>
<dbReference type="InterPro" id="IPR013103">
    <property type="entry name" value="RVT_2"/>
</dbReference>
<feature type="region of interest" description="Disordered" evidence="1">
    <location>
        <begin position="1060"/>
        <end position="1097"/>
    </location>
</feature>
<feature type="compositionally biased region" description="Pro residues" evidence="1">
    <location>
        <begin position="1606"/>
        <end position="1619"/>
    </location>
</feature>
<comment type="caution">
    <text evidence="4">The sequence shown here is derived from an EMBL/GenBank/DDBJ whole genome shotgun (WGS) entry which is preliminary data.</text>
</comment>
<name>A0A813JD44_POLGL</name>
<dbReference type="InterPro" id="IPR036397">
    <property type="entry name" value="RNaseH_sf"/>
</dbReference>
<organism evidence="4 5">
    <name type="scientific">Polarella glacialis</name>
    <name type="common">Dinoflagellate</name>
    <dbReference type="NCBI Taxonomy" id="89957"/>
    <lineage>
        <taxon>Eukaryota</taxon>
        <taxon>Sar</taxon>
        <taxon>Alveolata</taxon>
        <taxon>Dinophyceae</taxon>
        <taxon>Suessiales</taxon>
        <taxon>Suessiaceae</taxon>
        <taxon>Polarella</taxon>
    </lineage>
</organism>
<feature type="compositionally biased region" description="Basic residues" evidence="1">
    <location>
        <begin position="410"/>
        <end position="426"/>
    </location>
</feature>
<feature type="region of interest" description="Disordered" evidence="1">
    <location>
        <begin position="326"/>
        <end position="351"/>
    </location>
</feature>
<feature type="compositionally biased region" description="Polar residues" evidence="1">
    <location>
        <begin position="433"/>
        <end position="445"/>
    </location>
</feature>
<evidence type="ECO:0000256" key="2">
    <source>
        <dbReference type="SAM" id="Phobius"/>
    </source>
</evidence>
<reference evidence="4" key="1">
    <citation type="submission" date="2021-02" db="EMBL/GenBank/DDBJ databases">
        <authorList>
            <person name="Dougan E. K."/>
            <person name="Rhodes N."/>
            <person name="Thang M."/>
            <person name="Chan C."/>
        </authorList>
    </citation>
    <scope>NUCLEOTIDE SEQUENCE</scope>
</reference>
<feature type="compositionally biased region" description="Low complexity" evidence="1">
    <location>
        <begin position="1517"/>
        <end position="1528"/>
    </location>
</feature>
<feature type="region of interest" description="Disordered" evidence="1">
    <location>
        <begin position="67"/>
        <end position="131"/>
    </location>
</feature>
<evidence type="ECO:0000259" key="3">
    <source>
        <dbReference type="PROSITE" id="PS50994"/>
    </source>
</evidence>
<feature type="compositionally biased region" description="Acidic residues" evidence="1">
    <location>
        <begin position="1060"/>
        <end position="1070"/>
    </location>
</feature>
<sequence length="2412" mass="265260">MPDFTFDDSKRVIPGWDGVPTTWQAYVDDVRIWLLGERLDVPYSIAARLVARLSGAAKRVGNSMTAVELMPDPLPPPAQVTSSTGPSDAQRRAASATGTPAPAAPAAGTSVPAAEHDSDLEETGPAAASSSAFSAPWETVYAQAPAESYEQWRSRLTAGVDRLLARLKSLLPSAPMQKGLTMTEFTRSTKYWRRAGERVTDWVPRWDEGVHLLANAGVDLQTIPDLLGHYFYVMINVGPERRERLLASLPDEHFDLKILKEKAIQYFPDIHTTETRRSLDQQQQFTPGPSTFGPNRLPRDNRGRWKPYRRFRPRTIFETGLDEPWADVVDSDAGDEGEPVESPSEGSEELDQADFQNVLRTELEAFATELDCNAADLFDPDELAQAEAAAASLADASEALAILRDARGRIRGKGKGKGKGKGRFRPRSFGSGQFSASGVSSNPQPRSDDAPATDVRPRRKQTPAFQQSLQQRKAKSICRACGQLGHWAGDSACKQSHHDACLIEYLGPCYDSDSDSVGPPPLVSDRDSDSSLTSTDRPPGPHQCAYDCDVVSPELYHSVQACGGLDAPSADFGRGVIDTASTISVAGRRWWEAYQHSLQLFDLSSRVTVSRCRERFRFGNGGILVAKEKVTAPAVICGSPMRLSFCVVDSFLLPLLIGRDVLENIGALINFKTRRLELPGVTSSARLLDSRGGHFAIDLRPGAYAQLAQLADSTDTTTLPQRLQPSDVFCDEPVDGDADGDKLPCPEVCGNCLVPGKVQPCSSRLHRVCYRCMVRQMCPGCVFDGQLPDAPSMNSAEAVQVQEVRDLKPGQQLQVSAGRRKAKLLFQHGLHNQAIRNTLFTQASKDILLSLSAAVAADRSLTLVEWCCEPRTLLRDEMQKLGVQFVRFGIPDHDLSCPDVVEDVIRQIRQTVQQGSNVFIWANLPSSQSVTMTQLLMHALMQTLGPHVQAVLELPRGATQWRLPEVREMIKFLPHRGDVDGCCFNLRDRHQRLLARPWRIQTSSASVASSLRRRCTGRHFHGECKDAVTSCLSVPQLAQFIASVICHSNEQAHSVFQTEDDDVEMDDEADVPLSEPELPVPDELEEDAPPPLPAAAEVPSVPAVPVAPQQQVENQVIHTAIQQLHRNMGHPSARALARAIRVTGGSDEAIKAALKFICSSCQRIAEPKPDLPAQLRQRWRKFGDAVAVDLLMLADWNKQPRTFLNILDMASRYQVVAPVASKEPKVVFSAFLRAWLIPLGIPQLVLSDRGGEFNREFSEQLELMGSRVVTTAALSPTQNAPCERAGGFFKLHGRAVIDELTLSFDDDVQVEWLCACLNWAHNSRVNETGFSPSQWVLGAGIRLPHNLWSDHLTLHSRLQEDPTFQHRLAIQAAAERSLAGLRFSRAISKAFLARARTQTEPAETNFQVGDSVFYWRGIGRRHAKHSAWAFRWLGPAIVIGREANNLWLAHRGTTVKCAARHLRHALPEEQVPWDSLLEQAGDQQFLDLSIAGGQQARARNQEEESGPSVPPEPAPSEPELVPPGLLEPAHPPPPFDRHDQEEEFEPPAEQGPTAREFLREFKSSLGPSARCGACQGGRGMRHTTACRERQATFRAGRVLPSQPETPAAPPAEAPLPEAPLPGEDLEEMPSQGYGPVRSQHGGSFQQGGSTGSASPYVPPLRRISGKQPQPAESASLPFPDAPLIVSEEPEQADFSPEPRTGPYLQGSERPLKIHRSQLVEHMLDDDCEGEPHLVLLTGPARAHELVFSDLTPKEQDEMRSAMASEWSKWTEFKATRPCSIGQLRKYRGANPAVPIIGTRWVLTRKPTGKLKARLVVQGCQETQHGTTWRRDAPTASPLAFHLVLVAASQTGWTLSFHDATAAFLQSTGIERLLLLRMPVEQPPPGILPGEVRVAAGSIYGTTDAPRAWYLYLRTKLLQNGLHECALEKGLFALHDDSGFRMLLSSHVDDLAIAIAMQDKTDLRAVVATLCKELHMRTETLPATYCGKLVECLPDCIRVTQPKALSRLEPVQLSSLRKSMAESAITAEEQTLYRSLVGQLLWLATQTRPDLAFATSRAAQKFVTATVQDLLHLNLLVKRAKALSTMGLVFRRGLIDLVTVSVLEYGDSAFANMLGSKSQFGVATVLTHDVSRYVEGGYDSGVLVLWCSATVKRVVRSTLAAEAYAISEAVETGQALRHLLVEISSPANSRGEPLKLKNLEEQATRRLLTVVTDSHNLAATLPKDSTCVSDKRLRIVVAMLRQCFDSAEHATLLWKPTGLMLADALTKEVKADRLHAALQAEPTLPLPTPPTAPLQPQQHVTNIWMVEPVRDDDDLFLIGLFVGFVGCVAVEFVGRRCVLRALRFCFRRFRHVDSASVAVVPRRNVRFRTVATQTSSSVNPRSVTQRNRFGHAAVYVSASHSRTAVAEPLVRAM</sequence>
<dbReference type="GO" id="GO:0015074">
    <property type="term" value="P:DNA integration"/>
    <property type="evidence" value="ECO:0007669"/>
    <property type="project" value="InterPro"/>
</dbReference>
<feature type="compositionally biased region" description="Acidic residues" evidence="1">
    <location>
        <begin position="326"/>
        <end position="339"/>
    </location>
</feature>
<dbReference type="InterPro" id="IPR021109">
    <property type="entry name" value="Peptidase_aspartic_dom_sf"/>
</dbReference>